<dbReference type="Proteomes" id="UP000826195">
    <property type="component" value="Unassembled WGS sequence"/>
</dbReference>
<protein>
    <submittedName>
        <fullName evidence="2">Uncharacterized protein</fullName>
    </submittedName>
</protein>
<reference evidence="2 3" key="1">
    <citation type="journal article" date="2021" name="J. Hered.">
        <title>A chromosome-level genome assembly of the parasitoid wasp, Cotesia glomerata (Hymenoptera: Braconidae).</title>
        <authorList>
            <person name="Pinto B.J."/>
            <person name="Weis J.J."/>
            <person name="Gamble T."/>
            <person name="Ode P.J."/>
            <person name="Paul R."/>
            <person name="Zaspel J.M."/>
        </authorList>
    </citation>
    <scope>NUCLEOTIDE SEQUENCE [LARGE SCALE GENOMIC DNA]</scope>
    <source>
        <strain evidence="2">CgM1</strain>
    </source>
</reference>
<dbReference type="EMBL" id="JAHXZJ010001492">
    <property type="protein sequence ID" value="KAH0552665.1"/>
    <property type="molecule type" value="Genomic_DNA"/>
</dbReference>
<feature type="coiled-coil region" evidence="1">
    <location>
        <begin position="31"/>
        <end position="65"/>
    </location>
</feature>
<organism evidence="2 3">
    <name type="scientific">Cotesia glomerata</name>
    <name type="common">Lepidopteran parasitic wasp</name>
    <name type="synonym">Apanteles glomeratus</name>
    <dbReference type="NCBI Taxonomy" id="32391"/>
    <lineage>
        <taxon>Eukaryota</taxon>
        <taxon>Metazoa</taxon>
        <taxon>Ecdysozoa</taxon>
        <taxon>Arthropoda</taxon>
        <taxon>Hexapoda</taxon>
        <taxon>Insecta</taxon>
        <taxon>Pterygota</taxon>
        <taxon>Neoptera</taxon>
        <taxon>Endopterygota</taxon>
        <taxon>Hymenoptera</taxon>
        <taxon>Apocrita</taxon>
        <taxon>Ichneumonoidea</taxon>
        <taxon>Braconidae</taxon>
        <taxon>Microgastrinae</taxon>
        <taxon>Cotesia</taxon>
    </lineage>
</organism>
<gene>
    <name evidence="2" type="ORF">KQX54_013858</name>
</gene>
<evidence type="ECO:0000256" key="1">
    <source>
        <dbReference type="SAM" id="Coils"/>
    </source>
</evidence>
<keyword evidence="3" id="KW-1185">Reference proteome</keyword>
<keyword evidence="1" id="KW-0175">Coiled coil</keyword>
<evidence type="ECO:0000313" key="3">
    <source>
        <dbReference type="Proteomes" id="UP000826195"/>
    </source>
</evidence>
<accession>A0AAV7IKI2</accession>
<comment type="caution">
    <text evidence="2">The sequence shown here is derived from an EMBL/GenBank/DDBJ whole genome shotgun (WGS) entry which is preliminary data.</text>
</comment>
<evidence type="ECO:0000313" key="2">
    <source>
        <dbReference type="EMBL" id="KAH0552665.1"/>
    </source>
</evidence>
<proteinExistence type="predicted"/>
<sequence length="69" mass="7905">MDNESSNGTNEKFEYSAEKTEMLFKSVKTNLVEITQLAHEADKNLKSLQQSMANTKNLLKLLQEDKELN</sequence>
<dbReference type="AlphaFoldDB" id="A0AAV7IKI2"/>
<name>A0AAV7IKI2_COTGL</name>